<dbReference type="EMBL" id="RSDZ01000175">
    <property type="protein sequence ID" value="RXG41770.1"/>
    <property type="molecule type" value="Genomic_DNA"/>
</dbReference>
<proteinExistence type="predicted"/>
<evidence type="ECO:0000313" key="2">
    <source>
        <dbReference type="Proteomes" id="UP000288725"/>
    </source>
</evidence>
<name>A0A444RKN5_VERDA</name>
<dbReference type="AlphaFoldDB" id="A0A444RKN5"/>
<protein>
    <submittedName>
        <fullName evidence="1">Uncharacterized protein</fullName>
    </submittedName>
</protein>
<gene>
    <name evidence="1" type="ORF">VDGE_30700</name>
</gene>
<accession>A0A444RKN5</accession>
<sequence length="86" mass="9348">MAFFATTPRTHPSPAPYGQACFDAKRAPSRRSRSSVVLGSCSAAPIQRDGGRRTYCRSADKLIPALDDSGQSAARLGKRRRIFACF</sequence>
<comment type="caution">
    <text evidence="1">The sequence shown here is derived from an EMBL/GenBank/DDBJ whole genome shotgun (WGS) entry which is preliminary data.</text>
</comment>
<dbReference type="Proteomes" id="UP000288725">
    <property type="component" value="Chromosome 3"/>
</dbReference>
<reference evidence="1 2" key="1">
    <citation type="submission" date="2018-12" db="EMBL/GenBank/DDBJ databases">
        <title>Genome of Verticillium dahliae isolate Getta Getta.</title>
        <authorList>
            <person name="Gardiner D.M."/>
        </authorList>
    </citation>
    <scope>NUCLEOTIDE SEQUENCE [LARGE SCALE GENOMIC DNA]</scope>
    <source>
        <strain evidence="1 2">Getta Getta</strain>
    </source>
</reference>
<evidence type="ECO:0000313" key="1">
    <source>
        <dbReference type="EMBL" id="RXG41770.1"/>
    </source>
</evidence>
<organism evidence="1 2">
    <name type="scientific">Verticillium dahliae</name>
    <name type="common">Verticillium wilt</name>
    <dbReference type="NCBI Taxonomy" id="27337"/>
    <lineage>
        <taxon>Eukaryota</taxon>
        <taxon>Fungi</taxon>
        <taxon>Dikarya</taxon>
        <taxon>Ascomycota</taxon>
        <taxon>Pezizomycotina</taxon>
        <taxon>Sordariomycetes</taxon>
        <taxon>Hypocreomycetidae</taxon>
        <taxon>Glomerellales</taxon>
        <taxon>Plectosphaerellaceae</taxon>
        <taxon>Verticillium</taxon>
    </lineage>
</organism>